<dbReference type="InterPro" id="IPR014710">
    <property type="entry name" value="RmlC-like_jellyroll"/>
</dbReference>
<gene>
    <name evidence="5" type="ORF">DW767_07050</name>
</gene>
<dbReference type="Gene3D" id="2.60.120.10">
    <property type="entry name" value="Jelly Rolls"/>
    <property type="match status" value="1"/>
</dbReference>
<dbReference type="InterPro" id="IPR003313">
    <property type="entry name" value="AraC-bd"/>
</dbReference>
<evidence type="ECO:0000256" key="2">
    <source>
        <dbReference type="ARBA" id="ARBA00023125"/>
    </source>
</evidence>
<dbReference type="PANTHER" id="PTHR43280:SF28">
    <property type="entry name" value="HTH-TYPE TRANSCRIPTIONAL ACTIVATOR RHAS"/>
    <property type="match status" value="1"/>
</dbReference>
<dbReference type="InterPro" id="IPR009057">
    <property type="entry name" value="Homeodomain-like_sf"/>
</dbReference>
<dbReference type="PROSITE" id="PS01124">
    <property type="entry name" value="HTH_ARAC_FAMILY_2"/>
    <property type="match status" value="1"/>
</dbReference>
<dbReference type="AlphaFoldDB" id="A0A414I8M0"/>
<keyword evidence="3" id="KW-0804">Transcription</keyword>
<dbReference type="Proteomes" id="UP000284644">
    <property type="component" value="Unassembled WGS sequence"/>
</dbReference>
<evidence type="ECO:0000313" key="6">
    <source>
        <dbReference type="Proteomes" id="UP000284644"/>
    </source>
</evidence>
<evidence type="ECO:0000256" key="3">
    <source>
        <dbReference type="ARBA" id="ARBA00023163"/>
    </source>
</evidence>
<accession>A0A414I8M0</accession>
<dbReference type="InterPro" id="IPR020449">
    <property type="entry name" value="Tscrpt_reg_AraC-type_HTH"/>
</dbReference>
<evidence type="ECO:0000313" key="5">
    <source>
        <dbReference type="EMBL" id="RHE13117.1"/>
    </source>
</evidence>
<dbReference type="PRINTS" id="PR00032">
    <property type="entry name" value="HTHARAC"/>
</dbReference>
<dbReference type="Pfam" id="PF12833">
    <property type="entry name" value="HTH_18"/>
    <property type="match status" value="1"/>
</dbReference>
<dbReference type="Pfam" id="PF02311">
    <property type="entry name" value="AraC_binding"/>
    <property type="match status" value="1"/>
</dbReference>
<name>A0A414I8M0_9FIRM</name>
<dbReference type="GO" id="GO:0043565">
    <property type="term" value="F:sequence-specific DNA binding"/>
    <property type="evidence" value="ECO:0007669"/>
    <property type="project" value="InterPro"/>
</dbReference>
<dbReference type="EMBL" id="QSJW01000004">
    <property type="protein sequence ID" value="RHE13117.1"/>
    <property type="molecule type" value="Genomic_DNA"/>
</dbReference>
<keyword evidence="2" id="KW-0238">DNA-binding</keyword>
<evidence type="ECO:0000256" key="1">
    <source>
        <dbReference type="ARBA" id="ARBA00023015"/>
    </source>
</evidence>
<dbReference type="SUPFAM" id="SSF46689">
    <property type="entry name" value="Homeodomain-like"/>
    <property type="match status" value="1"/>
</dbReference>
<reference evidence="5 6" key="1">
    <citation type="submission" date="2018-08" db="EMBL/GenBank/DDBJ databases">
        <title>A genome reference for cultivated species of the human gut microbiota.</title>
        <authorList>
            <person name="Zou Y."/>
            <person name="Xue W."/>
            <person name="Luo G."/>
        </authorList>
    </citation>
    <scope>NUCLEOTIDE SEQUENCE [LARGE SCALE GENOMIC DNA]</scope>
    <source>
        <strain evidence="5 6">AM29-25AC</strain>
    </source>
</reference>
<dbReference type="GO" id="GO:0003700">
    <property type="term" value="F:DNA-binding transcription factor activity"/>
    <property type="evidence" value="ECO:0007669"/>
    <property type="project" value="InterPro"/>
</dbReference>
<feature type="domain" description="HTH araC/xylS-type" evidence="4">
    <location>
        <begin position="269"/>
        <end position="366"/>
    </location>
</feature>
<dbReference type="Gene3D" id="1.10.10.60">
    <property type="entry name" value="Homeodomain-like"/>
    <property type="match status" value="2"/>
</dbReference>
<dbReference type="SMART" id="SM00342">
    <property type="entry name" value="HTH_ARAC"/>
    <property type="match status" value="1"/>
</dbReference>
<dbReference type="InterPro" id="IPR037923">
    <property type="entry name" value="HTH-like"/>
</dbReference>
<protein>
    <submittedName>
        <fullName evidence="5">AraC family transcriptional regulator</fullName>
    </submittedName>
</protein>
<comment type="caution">
    <text evidence="5">The sequence shown here is derived from an EMBL/GenBank/DDBJ whole genome shotgun (WGS) entry which is preliminary data.</text>
</comment>
<dbReference type="SUPFAM" id="SSF51215">
    <property type="entry name" value="Regulatory protein AraC"/>
    <property type="match status" value="1"/>
</dbReference>
<sequence>MYLYNNHKKRRRMTMFPSIDHSSYIEKTLKELSPFTPMEKAFRDYYQYTHQMISPSASEILKIKSAYEHFAYGIIHAKPDNKVSVISDSKEPFFHSAPFHIMKHPRYIPQKNHTHRFIELFYVLRGNCTHVCDNRHYHLTEGDFCLWQFDAPHYIHSNNDDVLALNILIQKPAFLANFFGVLSEETILSVYFNKILYGNGDSPMLLFRTGNDKQIKNMICFMYQEYQQKNLCWQSVISSCLGFLFAELLRTHSEHLITSAKEEKSDFSLEILRYIQLHCTEVTLEDLCQKFNYSSAYLSRLIKKKTGLTFKEIVNGEKIRQAAWLLLNTSRSVSEIAQEVHFCDTSHFSRMFQRIYSLSPSEYRIKHNNK</sequence>
<dbReference type="InterPro" id="IPR018060">
    <property type="entry name" value="HTH_AraC"/>
</dbReference>
<evidence type="ECO:0000259" key="4">
    <source>
        <dbReference type="PROSITE" id="PS01124"/>
    </source>
</evidence>
<organism evidence="5 6">
    <name type="scientific">Blautia obeum</name>
    <dbReference type="NCBI Taxonomy" id="40520"/>
    <lineage>
        <taxon>Bacteria</taxon>
        <taxon>Bacillati</taxon>
        <taxon>Bacillota</taxon>
        <taxon>Clostridia</taxon>
        <taxon>Lachnospirales</taxon>
        <taxon>Lachnospiraceae</taxon>
        <taxon>Blautia</taxon>
    </lineage>
</organism>
<keyword evidence="1" id="KW-0805">Transcription regulation</keyword>
<proteinExistence type="predicted"/>
<dbReference type="PANTHER" id="PTHR43280">
    <property type="entry name" value="ARAC-FAMILY TRANSCRIPTIONAL REGULATOR"/>
    <property type="match status" value="1"/>
</dbReference>